<dbReference type="RefSeq" id="WP_202898680.1">
    <property type="nucleotide sequence ID" value="NZ_UGTI01000001.1"/>
</dbReference>
<gene>
    <name evidence="2" type="primary">nfuA</name>
    <name evidence="2" type="ORF">NCTC13100_00595</name>
</gene>
<dbReference type="EMBL" id="UGTI01000001">
    <property type="protein sequence ID" value="SUB77470.1"/>
    <property type="molecule type" value="Genomic_DNA"/>
</dbReference>
<organism evidence="2 3">
    <name type="scientific">Porphyromonas macacae</name>
    <dbReference type="NCBI Taxonomy" id="28115"/>
    <lineage>
        <taxon>Bacteria</taxon>
        <taxon>Pseudomonadati</taxon>
        <taxon>Bacteroidota</taxon>
        <taxon>Bacteroidia</taxon>
        <taxon>Bacteroidales</taxon>
        <taxon>Porphyromonadaceae</taxon>
        <taxon>Porphyromonas</taxon>
    </lineage>
</organism>
<dbReference type="Proteomes" id="UP000254263">
    <property type="component" value="Unassembled WGS sequence"/>
</dbReference>
<dbReference type="InterPro" id="IPR001075">
    <property type="entry name" value="NIF_FeS_clus_asmbl_NifU_C"/>
</dbReference>
<reference evidence="2 3" key="1">
    <citation type="submission" date="2018-06" db="EMBL/GenBank/DDBJ databases">
        <authorList>
            <consortium name="Pathogen Informatics"/>
            <person name="Doyle S."/>
        </authorList>
    </citation>
    <scope>NUCLEOTIDE SEQUENCE [LARGE SCALE GENOMIC DNA]</scope>
    <source>
        <strain evidence="2 3">NCTC13100</strain>
    </source>
</reference>
<dbReference type="Gene3D" id="3.30.300.130">
    <property type="entry name" value="Fe-S cluster assembly (FSCA)"/>
    <property type="match status" value="1"/>
</dbReference>
<name>A0A379DGE2_9PORP</name>
<accession>A0A379DGE2</accession>
<dbReference type="Pfam" id="PF01106">
    <property type="entry name" value="NifU"/>
    <property type="match status" value="1"/>
</dbReference>
<dbReference type="GO" id="GO:0016226">
    <property type="term" value="P:iron-sulfur cluster assembly"/>
    <property type="evidence" value="ECO:0007669"/>
    <property type="project" value="InterPro"/>
</dbReference>
<dbReference type="InterPro" id="IPR034904">
    <property type="entry name" value="FSCA_dom_sf"/>
</dbReference>
<proteinExistence type="predicted"/>
<sequence length="99" mass="10977">MSFTFDSVKEVLERQVQPRLAQHGGGVKLCDVSEEGEVRISFTGHCCTCPAQEATLHSMVSETLKNAFPQESLTLIAVNTVDDDLWNMAKTILQHKTEV</sequence>
<evidence type="ECO:0000259" key="1">
    <source>
        <dbReference type="Pfam" id="PF01106"/>
    </source>
</evidence>
<dbReference type="GO" id="GO:0051536">
    <property type="term" value="F:iron-sulfur cluster binding"/>
    <property type="evidence" value="ECO:0007669"/>
    <property type="project" value="InterPro"/>
</dbReference>
<dbReference type="SUPFAM" id="SSF117916">
    <property type="entry name" value="Fe-S cluster assembly (FSCA) domain-like"/>
    <property type="match status" value="1"/>
</dbReference>
<evidence type="ECO:0000313" key="3">
    <source>
        <dbReference type="Proteomes" id="UP000254263"/>
    </source>
</evidence>
<dbReference type="GO" id="GO:0005506">
    <property type="term" value="F:iron ion binding"/>
    <property type="evidence" value="ECO:0007669"/>
    <property type="project" value="InterPro"/>
</dbReference>
<protein>
    <submittedName>
        <fullName evidence="2">Fe/S biogenesis protein nfuA</fullName>
    </submittedName>
</protein>
<dbReference type="AlphaFoldDB" id="A0A379DGE2"/>
<evidence type="ECO:0000313" key="2">
    <source>
        <dbReference type="EMBL" id="SUB77470.1"/>
    </source>
</evidence>
<feature type="domain" description="NIF system FeS cluster assembly NifU C-terminal" evidence="1">
    <location>
        <begin position="8"/>
        <end position="71"/>
    </location>
</feature>